<organism evidence="3 4">
    <name type="scientific">Pythium oligandrum</name>
    <name type="common">Mycoparasitic fungus</name>
    <dbReference type="NCBI Taxonomy" id="41045"/>
    <lineage>
        <taxon>Eukaryota</taxon>
        <taxon>Sar</taxon>
        <taxon>Stramenopiles</taxon>
        <taxon>Oomycota</taxon>
        <taxon>Peronosporomycetes</taxon>
        <taxon>Pythiales</taxon>
        <taxon>Pythiaceae</taxon>
        <taxon>Pythium</taxon>
    </lineage>
</organism>
<evidence type="ECO:0000313" key="4">
    <source>
        <dbReference type="Proteomes" id="UP000794436"/>
    </source>
</evidence>
<proteinExistence type="predicted"/>
<feature type="compositionally biased region" description="Polar residues" evidence="1">
    <location>
        <begin position="253"/>
        <end position="295"/>
    </location>
</feature>
<dbReference type="Gene3D" id="4.10.640.40">
    <property type="entry name" value="Cytoplasmic polyadenylation element-binding protein, ZZ domain"/>
    <property type="match status" value="1"/>
</dbReference>
<feature type="compositionally biased region" description="Acidic residues" evidence="1">
    <location>
        <begin position="546"/>
        <end position="565"/>
    </location>
</feature>
<dbReference type="Pfam" id="PF00168">
    <property type="entry name" value="C2"/>
    <property type="match status" value="1"/>
</dbReference>
<dbReference type="PROSITE" id="PS50004">
    <property type="entry name" value="C2"/>
    <property type="match status" value="1"/>
</dbReference>
<dbReference type="InterPro" id="IPR000008">
    <property type="entry name" value="C2_dom"/>
</dbReference>
<evidence type="ECO:0000259" key="2">
    <source>
        <dbReference type="PROSITE" id="PS50004"/>
    </source>
</evidence>
<dbReference type="SMART" id="SM00239">
    <property type="entry name" value="C2"/>
    <property type="match status" value="1"/>
</dbReference>
<feature type="region of interest" description="Disordered" evidence="1">
    <location>
        <begin position="1078"/>
        <end position="1104"/>
    </location>
</feature>
<feature type="compositionally biased region" description="Low complexity" evidence="1">
    <location>
        <begin position="532"/>
        <end position="545"/>
    </location>
</feature>
<feature type="compositionally biased region" description="Basic and acidic residues" evidence="1">
    <location>
        <begin position="1305"/>
        <end position="1330"/>
    </location>
</feature>
<name>A0A8K1CRW3_PYTOL</name>
<dbReference type="SUPFAM" id="SSF49562">
    <property type="entry name" value="C2 domain (Calcium/lipid-binding domain, CaLB)"/>
    <property type="match status" value="1"/>
</dbReference>
<feature type="region of interest" description="Disordered" evidence="1">
    <location>
        <begin position="225"/>
        <end position="375"/>
    </location>
</feature>
<feature type="region of interest" description="Disordered" evidence="1">
    <location>
        <begin position="1036"/>
        <end position="1056"/>
    </location>
</feature>
<feature type="compositionally biased region" description="Basic and acidic residues" evidence="1">
    <location>
        <begin position="1365"/>
        <end position="1376"/>
    </location>
</feature>
<feature type="compositionally biased region" description="Basic and acidic residues" evidence="1">
    <location>
        <begin position="518"/>
        <end position="531"/>
    </location>
</feature>
<feature type="compositionally biased region" description="Polar residues" evidence="1">
    <location>
        <begin position="316"/>
        <end position="328"/>
    </location>
</feature>
<reference evidence="3" key="1">
    <citation type="submission" date="2019-03" db="EMBL/GenBank/DDBJ databases">
        <title>Long read genome sequence of the mycoparasitic Pythium oligandrum ATCC 38472 isolated from sugarbeet rhizosphere.</title>
        <authorList>
            <person name="Gaulin E."/>
        </authorList>
    </citation>
    <scope>NUCLEOTIDE SEQUENCE</scope>
    <source>
        <strain evidence="3">ATCC 38472_TT</strain>
    </source>
</reference>
<feature type="compositionally biased region" description="Low complexity" evidence="1">
    <location>
        <begin position="335"/>
        <end position="346"/>
    </location>
</feature>
<protein>
    <recommendedName>
        <fullName evidence="2">C2 domain-containing protein</fullName>
    </recommendedName>
</protein>
<feature type="region of interest" description="Disordered" evidence="1">
    <location>
        <begin position="155"/>
        <end position="191"/>
    </location>
</feature>
<feature type="domain" description="C2" evidence="2">
    <location>
        <begin position="1"/>
        <end position="137"/>
    </location>
</feature>
<feature type="compositionally biased region" description="Polar residues" evidence="1">
    <location>
        <begin position="1397"/>
        <end position="1416"/>
    </location>
</feature>
<dbReference type="SMART" id="SM00015">
    <property type="entry name" value="IQ"/>
    <property type="match status" value="3"/>
</dbReference>
<keyword evidence="4" id="KW-1185">Reference proteome</keyword>
<feature type="compositionally biased region" description="Polar residues" evidence="1">
    <location>
        <begin position="231"/>
        <end position="245"/>
    </location>
</feature>
<feature type="compositionally biased region" description="Polar residues" evidence="1">
    <location>
        <begin position="348"/>
        <end position="375"/>
    </location>
</feature>
<dbReference type="InterPro" id="IPR000048">
    <property type="entry name" value="IQ_motif_EF-hand-BS"/>
</dbReference>
<dbReference type="Proteomes" id="UP000794436">
    <property type="component" value="Unassembled WGS sequence"/>
</dbReference>
<dbReference type="CDD" id="cd00030">
    <property type="entry name" value="C2"/>
    <property type="match status" value="1"/>
</dbReference>
<dbReference type="InterPro" id="IPR038446">
    <property type="entry name" value="CEBP_ZZ_sf"/>
</dbReference>
<feature type="region of interest" description="Disordered" evidence="1">
    <location>
        <begin position="843"/>
        <end position="865"/>
    </location>
</feature>
<feature type="region of interest" description="Disordered" evidence="1">
    <location>
        <begin position="415"/>
        <end position="570"/>
    </location>
</feature>
<feature type="compositionally biased region" description="Basic and acidic residues" evidence="1">
    <location>
        <begin position="451"/>
        <end position="462"/>
    </location>
</feature>
<feature type="region of interest" description="Disordered" evidence="1">
    <location>
        <begin position="1305"/>
        <end position="1440"/>
    </location>
</feature>
<feature type="compositionally biased region" description="Basic and acidic residues" evidence="1">
    <location>
        <begin position="163"/>
        <end position="173"/>
    </location>
</feature>
<dbReference type="EMBL" id="SPLM01000004">
    <property type="protein sequence ID" value="TMW67610.1"/>
    <property type="molecule type" value="Genomic_DNA"/>
</dbReference>
<evidence type="ECO:0000256" key="1">
    <source>
        <dbReference type="SAM" id="MobiDB-lite"/>
    </source>
</evidence>
<dbReference type="PROSITE" id="PS50096">
    <property type="entry name" value="IQ"/>
    <property type="match status" value="3"/>
</dbReference>
<dbReference type="Gene3D" id="2.60.40.150">
    <property type="entry name" value="C2 domain"/>
    <property type="match status" value="1"/>
</dbReference>
<dbReference type="OrthoDB" id="168282at2759"/>
<dbReference type="InterPro" id="IPR035892">
    <property type="entry name" value="C2_domain_sf"/>
</dbReference>
<evidence type="ECO:0000313" key="3">
    <source>
        <dbReference type="EMBL" id="TMW67610.1"/>
    </source>
</evidence>
<feature type="region of interest" description="Disordered" evidence="1">
    <location>
        <begin position="1176"/>
        <end position="1198"/>
    </location>
</feature>
<accession>A0A8K1CRW3</accession>
<gene>
    <name evidence="3" type="ORF">Poli38472_011230</name>
</gene>
<feature type="compositionally biased region" description="Polar residues" evidence="1">
    <location>
        <begin position="1347"/>
        <end position="1364"/>
    </location>
</feature>
<feature type="compositionally biased region" description="Acidic residues" evidence="1">
    <location>
        <begin position="472"/>
        <end position="490"/>
    </location>
</feature>
<feature type="compositionally biased region" description="Low complexity" evidence="1">
    <location>
        <begin position="500"/>
        <end position="517"/>
    </location>
</feature>
<sequence>MEARGRRSPRLLLRVHSAEHLRHVSSQGSYCKLYVGNSEMTTGSHGRGSLKRFLSENSHAADGSSRVLKTKTQRNGRGGTAVWNEKFEIVLNDPSTEILSIRVKAVRLMTSTLIGACAVPLKHVGEESEDRWVNLYDNHKRPAGKMRLQLRLVPPSTASAVSHTERASRERDLTLPPDAQQAAIGSDRGGWNKTTFDLNSSFHSDSNGARPPPRRSISHVVISRHDGARSSAFTAPTSESVSSEPGSGDRGSAPTQARTTSISMQPGQDAYNRSESTPAMSVVMSQRSIRSTDWGTSIGEDSSEMSMSFSRRSRSTDWGTSIAESTPEMNEEASQRSMQSMGSMRSTDWGTSISENTPDMNDQASQRSMRSTDWGTSVVESEDFGSQRSMRWGSSIASLDRETYAVSTSITRDSYINEDEFDEPGPISEVLTPEMDSEPTPELMPTPVVTKETKDEKDERSPRTTNNTTTSSEEEEEEQGDMTLEFDFDTQDMRMSTRPSNLTSRGMSSSRSFSASSLKRESSIAMLKRESSVASVRPSVAAYVDTDGEESDEDSDNPPEDDEMDPDRGVEFPRVALRATVTKLLGRNSVNVVMDEDDEEEEDSDDDVVPMLDFMLDDDDDFFYAPDGKNALWGHWIPRKIGLIATVDQKMTISVTQKTPDQAAALIQARVRGRQQRQREQRAIRGITRLQARQRGRYTRREYFQLLEFYTEQESFLQQTKQRQLRIWQHEQELYFLHHTTAEQLESIRAFQYKRSARVIQREWRRGHPRPLDPSEVERASRPFDPFGFLARGLTHENSVTPAGHSIILQELYGELPQKLNTPRVDEEAVAQRRDALRERVKTLRRERKEAEKNTKDSKAKPSRRELYEKLANLRNETSNQLHAFTKRYREPRVKQDLETAQVLTSCENRMKYLLDEKRLGALSNPRGIPRERRQQDYEKFTRDIADWSYERKLKAWQQHRNVLESVFWRDKWYHTYIAGEERDIRQVYARSPWENEKKVWLWPPRASASPKTRHSDDKPAAGDAIERFIFHASKDGEEDNQLEEENRVDENTKPAPMNDVEASAWWTAHCTQSHLGYAFQQRRRRREHRSREGNSDNNLSHDAQVTPEMVANPTFYALYQDTIRVTKEKDLGADVQARIAQLQKQIQRKVVEMETQVEVNTRLILEAESRKRAEKVRKSKETTAATSIQRHVRGKIGRKHAAEHRAQYFVMVRGRAIRKGKCEECGEQPAVLECKECEESLHFCPTCWVQVHSTRRRRPHIPIPMVNQPAPMPPRDNPGLPKPVTRPFVAHNVIPVVTMSENDGFRFRDAHPDPSLETGLRDHRTDPPKQTKVATQKKEQAAEPIQVTTMVGSDISQAPTDATTSRHVEIEEKAPIPRKQPSSSLSAKTKPKEPAASTNSIAATEPTPKSTTTEVIANAQPVDAVVEDPPMNPAPVTSNVNATESEVWLRNQITIDQQ</sequence>
<dbReference type="CDD" id="cd19757">
    <property type="entry name" value="Bbox1"/>
    <property type="match status" value="1"/>
</dbReference>
<comment type="caution">
    <text evidence="3">The sequence shown here is derived from an EMBL/GenBank/DDBJ whole genome shotgun (WGS) entry which is preliminary data.</text>
</comment>